<dbReference type="STRING" id="1348624.GCA_001591545_03667"/>
<evidence type="ECO:0000256" key="1">
    <source>
        <dbReference type="SAM" id="MobiDB-lite"/>
    </source>
</evidence>
<dbReference type="AlphaFoldDB" id="A0A2X4WDV5"/>
<feature type="compositionally biased region" description="Basic and acidic residues" evidence="1">
    <location>
        <begin position="18"/>
        <end position="32"/>
    </location>
</feature>
<feature type="region of interest" description="Disordered" evidence="1">
    <location>
        <begin position="1"/>
        <end position="32"/>
    </location>
</feature>
<sequence>MKNKEKETNNKVVANDENNQKEKQVKESDLTLQEVFDKSTEANKELKSFSSKMDMDQQMEVDGESFDIKMKADMKYITDPITLHQVMTTSMDMGQGNGEEKIEMEAYLTDKGFYMFEPTEKMWIKLPVEMTDQLLQLQDGQTNPSDQLEQLKTFVDDFDFKQDNSQYILHLKADGEKFTDFIKETAMNSMPAEMQDPELFEGMDINAVEYEIFIDKETFYTTKMNIKMDTTLNMDGQKMSMRQNIKSDYADYNKIDSIEVPQEALDNAQEIDFNDLENQ</sequence>
<organism evidence="2 3">
    <name type="scientific">Lederbergia lenta</name>
    <name type="common">Bacillus lentus</name>
    <dbReference type="NCBI Taxonomy" id="1467"/>
    <lineage>
        <taxon>Bacteria</taxon>
        <taxon>Bacillati</taxon>
        <taxon>Bacillota</taxon>
        <taxon>Bacilli</taxon>
        <taxon>Bacillales</taxon>
        <taxon>Bacillaceae</taxon>
        <taxon>Lederbergia</taxon>
    </lineage>
</organism>
<dbReference type="Pfam" id="PF20316">
    <property type="entry name" value="DUF6612"/>
    <property type="match status" value="1"/>
</dbReference>
<reference evidence="2 3" key="1">
    <citation type="submission" date="2018-06" db="EMBL/GenBank/DDBJ databases">
        <authorList>
            <consortium name="Pathogen Informatics"/>
            <person name="Doyle S."/>
        </authorList>
    </citation>
    <scope>NUCLEOTIDE SEQUENCE [LARGE SCALE GENOMIC DNA]</scope>
    <source>
        <strain evidence="2 3">NCTC4824</strain>
    </source>
</reference>
<keyword evidence="3" id="KW-1185">Reference proteome</keyword>
<accession>A0A2X4WDV5</accession>
<name>A0A2X4WDV5_LEDLE</name>
<dbReference type="KEGG" id="blen:NCTC4824_03188"/>
<dbReference type="Gene3D" id="2.50.20.20">
    <property type="match status" value="1"/>
</dbReference>
<dbReference type="EMBL" id="LS483476">
    <property type="protein sequence ID" value="SQI61361.1"/>
    <property type="molecule type" value="Genomic_DNA"/>
</dbReference>
<dbReference type="RefSeq" id="WP_066145625.1">
    <property type="nucleotide sequence ID" value="NZ_CBCSGM010000008.1"/>
</dbReference>
<dbReference type="Proteomes" id="UP000249134">
    <property type="component" value="Chromosome 1"/>
</dbReference>
<proteinExistence type="predicted"/>
<dbReference type="InterPro" id="IPR046720">
    <property type="entry name" value="DUF6612"/>
</dbReference>
<evidence type="ECO:0008006" key="4">
    <source>
        <dbReference type="Google" id="ProtNLM"/>
    </source>
</evidence>
<evidence type="ECO:0000313" key="2">
    <source>
        <dbReference type="EMBL" id="SQI61361.1"/>
    </source>
</evidence>
<protein>
    <recommendedName>
        <fullName evidence="4">Outer membrane lipoprotein carrier protein LolA</fullName>
    </recommendedName>
</protein>
<gene>
    <name evidence="2" type="ORF">NCTC4824_03188</name>
</gene>
<evidence type="ECO:0000313" key="3">
    <source>
        <dbReference type="Proteomes" id="UP000249134"/>
    </source>
</evidence>